<gene>
    <name evidence="1" type="ORF">FWK35_00027961</name>
</gene>
<dbReference type="Proteomes" id="UP000478052">
    <property type="component" value="Unassembled WGS sequence"/>
</dbReference>
<organism evidence="1 2">
    <name type="scientific">Aphis craccivora</name>
    <name type="common">Cowpea aphid</name>
    <dbReference type="NCBI Taxonomy" id="307492"/>
    <lineage>
        <taxon>Eukaryota</taxon>
        <taxon>Metazoa</taxon>
        <taxon>Ecdysozoa</taxon>
        <taxon>Arthropoda</taxon>
        <taxon>Hexapoda</taxon>
        <taxon>Insecta</taxon>
        <taxon>Pterygota</taxon>
        <taxon>Neoptera</taxon>
        <taxon>Paraneoptera</taxon>
        <taxon>Hemiptera</taxon>
        <taxon>Sternorrhyncha</taxon>
        <taxon>Aphidomorpha</taxon>
        <taxon>Aphidoidea</taxon>
        <taxon>Aphididae</taxon>
        <taxon>Aphidini</taxon>
        <taxon>Aphis</taxon>
        <taxon>Aphis</taxon>
    </lineage>
</organism>
<accession>A0A6G0ZA26</accession>
<dbReference type="AlphaFoldDB" id="A0A6G0ZA26"/>
<dbReference type="EMBL" id="VUJU01000913">
    <property type="protein sequence ID" value="KAF0767706.1"/>
    <property type="molecule type" value="Genomic_DNA"/>
</dbReference>
<feature type="non-terminal residue" evidence="1">
    <location>
        <position position="64"/>
    </location>
</feature>
<feature type="non-terminal residue" evidence="1">
    <location>
        <position position="1"/>
    </location>
</feature>
<keyword evidence="2" id="KW-1185">Reference proteome</keyword>
<name>A0A6G0ZA26_APHCR</name>
<comment type="caution">
    <text evidence="1">The sequence shown here is derived from an EMBL/GenBank/DDBJ whole genome shotgun (WGS) entry which is preliminary data.</text>
</comment>
<protein>
    <submittedName>
        <fullName evidence="1">Bromodomain-containing protein DDB G0270170-like</fullName>
    </submittedName>
</protein>
<evidence type="ECO:0000313" key="1">
    <source>
        <dbReference type="EMBL" id="KAF0767706.1"/>
    </source>
</evidence>
<proteinExistence type="predicted"/>
<reference evidence="1 2" key="1">
    <citation type="submission" date="2019-08" db="EMBL/GenBank/DDBJ databases">
        <title>Whole genome of Aphis craccivora.</title>
        <authorList>
            <person name="Voronova N.V."/>
            <person name="Shulinski R.S."/>
            <person name="Bandarenka Y.V."/>
            <person name="Zhorov D.G."/>
            <person name="Warner D."/>
        </authorList>
    </citation>
    <scope>NUCLEOTIDE SEQUENCE [LARGE SCALE GENOMIC DNA]</scope>
    <source>
        <strain evidence="1">180601</strain>
        <tissue evidence="1">Whole Body</tissue>
    </source>
</reference>
<evidence type="ECO:0000313" key="2">
    <source>
        <dbReference type="Proteomes" id="UP000478052"/>
    </source>
</evidence>
<sequence length="64" mass="7299">SRICGDHFLKEDIIDTWVSGQGTSKYSGLHVDRCSGKERGNLTFNFQKKRDVNDIPRLNSEETV</sequence>